<organism evidence="3 4">
    <name type="scientific">Stenotrophomonas maltophilia</name>
    <name type="common">Pseudomonas maltophilia</name>
    <name type="synonym">Xanthomonas maltophilia</name>
    <dbReference type="NCBI Taxonomy" id="40324"/>
    <lineage>
        <taxon>Bacteria</taxon>
        <taxon>Pseudomonadati</taxon>
        <taxon>Pseudomonadota</taxon>
        <taxon>Gammaproteobacteria</taxon>
        <taxon>Lysobacterales</taxon>
        <taxon>Lysobacteraceae</taxon>
        <taxon>Stenotrophomonas</taxon>
        <taxon>Stenotrophomonas maltophilia group</taxon>
    </lineage>
</organism>
<evidence type="ECO:0000259" key="1">
    <source>
        <dbReference type="Pfam" id="PF04773"/>
    </source>
</evidence>
<evidence type="ECO:0000313" key="4">
    <source>
        <dbReference type="Proteomes" id="UP001251948"/>
    </source>
</evidence>
<protein>
    <submittedName>
        <fullName evidence="3">FecR domain-containing protein</fullName>
    </submittedName>
</protein>
<dbReference type="InterPro" id="IPR032623">
    <property type="entry name" value="FecR_N"/>
</dbReference>
<dbReference type="AlphaFoldDB" id="A0AAJ2MUT5"/>
<dbReference type="PIRSF" id="PIRSF018266">
    <property type="entry name" value="FecR"/>
    <property type="match status" value="1"/>
</dbReference>
<dbReference type="PANTHER" id="PTHR30273">
    <property type="entry name" value="PERIPLASMIC SIGNAL SENSOR AND SIGMA FACTOR ACTIVATOR FECR-RELATED"/>
    <property type="match status" value="1"/>
</dbReference>
<dbReference type="InterPro" id="IPR012373">
    <property type="entry name" value="Ferrdict_sens_TM"/>
</dbReference>
<feature type="domain" description="FecR N-terminal" evidence="2">
    <location>
        <begin position="17"/>
        <end position="58"/>
    </location>
</feature>
<accession>A0AAJ2MUT5</accession>
<dbReference type="GO" id="GO:0016989">
    <property type="term" value="F:sigma factor antagonist activity"/>
    <property type="evidence" value="ECO:0007669"/>
    <property type="project" value="TreeGrafter"/>
</dbReference>
<comment type="caution">
    <text evidence="3">The sequence shown here is derived from an EMBL/GenBank/DDBJ whole genome shotgun (WGS) entry which is preliminary data.</text>
</comment>
<gene>
    <name evidence="3" type="ORF">ROV92_07615</name>
</gene>
<reference evidence="3" key="1">
    <citation type="submission" date="2023-07" db="EMBL/GenBank/DDBJ databases">
        <title>Comparative genomics of clinical Stenotrophomonas maltophilia isolates reveals regions of diversity which correlate with colonization and persistence in vivo.</title>
        <authorList>
            <person name="Mcdaniel M.S."/>
            <person name="Swords W.E."/>
            <person name="Sumpter N.A."/>
            <person name="Lindgren N.R."/>
            <person name="Billiot C.E."/>
        </authorList>
    </citation>
    <scope>NUCLEOTIDE SEQUENCE</scope>
    <source>
        <strain evidence="3">Ism4</strain>
    </source>
</reference>
<dbReference type="Gene3D" id="3.55.50.30">
    <property type="match status" value="1"/>
</dbReference>
<feature type="domain" description="FecR protein" evidence="1">
    <location>
        <begin position="115"/>
        <end position="209"/>
    </location>
</feature>
<dbReference type="InterPro" id="IPR006860">
    <property type="entry name" value="FecR"/>
</dbReference>
<evidence type="ECO:0000259" key="2">
    <source>
        <dbReference type="Pfam" id="PF16220"/>
    </source>
</evidence>
<proteinExistence type="predicted"/>
<sequence>MPAETAAAPALPPRVLEQAANWLMRLHEDDSAAQRAQWQRWHDADPAHAHAWQRAERLLALTAQVPTALAQRTLQPPASAGRRAVLRSVAALLVAPLGGWLAWRLLDDAAWDASARTAVGERAQQVLDDGSVLHLDTSTAVDIAFDAHARLLRLRHGQMLVETAADPQCPARPFRVTTPYGTLQALGTRFSVRLFGNDALLVVQRGAVRISTPGQQRQVDAGQQVRWNLTRLPRPMPAPPGADAWVRGMLVADAMPLQQVLQELGRYQHRWMRVDPRIAGLPVSGAFPLDDLQRSLSMLAATHALRIEQGLWIHVSAAGHRG</sequence>
<dbReference type="EMBL" id="JAVSKO010000003">
    <property type="protein sequence ID" value="MDT3467862.1"/>
    <property type="molecule type" value="Genomic_DNA"/>
</dbReference>
<dbReference type="Pfam" id="PF04773">
    <property type="entry name" value="FecR"/>
    <property type="match status" value="1"/>
</dbReference>
<dbReference type="RefSeq" id="WP_312561392.1">
    <property type="nucleotide sequence ID" value="NZ_JAVSKO010000003.1"/>
</dbReference>
<dbReference type="Proteomes" id="UP001251948">
    <property type="component" value="Unassembled WGS sequence"/>
</dbReference>
<evidence type="ECO:0000313" key="3">
    <source>
        <dbReference type="EMBL" id="MDT3467862.1"/>
    </source>
</evidence>
<dbReference type="PANTHER" id="PTHR30273:SF2">
    <property type="entry name" value="PROTEIN FECR"/>
    <property type="match status" value="1"/>
</dbReference>
<dbReference type="Gene3D" id="2.60.120.1440">
    <property type="match status" value="1"/>
</dbReference>
<dbReference type="Pfam" id="PF16220">
    <property type="entry name" value="DUF4880"/>
    <property type="match status" value="1"/>
</dbReference>
<name>A0AAJ2MUT5_STEMA</name>